<keyword evidence="2" id="KW-1185">Reference proteome</keyword>
<evidence type="ECO:0008006" key="3">
    <source>
        <dbReference type="Google" id="ProtNLM"/>
    </source>
</evidence>
<reference evidence="1 2" key="1">
    <citation type="submission" date="2021-11" db="EMBL/GenBank/DDBJ databases">
        <title>Aliifidinibius sp. nov., a new bacterium isolated from saline soil.</title>
        <authorList>
            <person name="Galisteo C."/>
            <person name="De La Haba R."/>
            <person name="Sanchez-Porro C."/>
            <person name="Ventosa A."/>
        </authorList>
    </citation>
    <scope>NUCLEOTIDE SEQUENCE [LARGE SCALE GENOMIC DNA]</scope>
    <source>
        <strain evidence="1 2">KACC 190600</strain>
    </source>
</reference>
<accession>A0ABT3Q1M9</accession>
<dbReference type="Proteomes" id="UP001207337">
    <property type="component" value="Unassembled WGS sequence"/>
</dbReference>
<dbReference type="RefSeq" id="WP_265791081.1">
    <property type="nucleotide sequence ID" value="NZ_BAABRS010000004.1"/>
</dbReference>
<evidence type="ECO:0000313" key="2">
    <source>
        <dbReference type="Proteomes" id="UP001207337"/>
    </source>
</evidence>
<proteinExistence type="predicted"/>
<dbReference type="SUPFAM" id="SSF55073">
    <property type="entry name" value="Nucleotide cyclase"/>
    <property type="match status" value="1"/>
</dbReference>
<evidence type="ECO:0000313" key="1">
    <source>
        <dbReference type="EMBL" id="MCW9714025.1"/>
    </source>
</evidence>
<sequence length="220" mass="25186">MPAIAVLTTDVVDSTKLSSGDFDQLMEVLQAELSDLQEEELVRHYELYRGDSAQLVTDYPARALEIAFRLKTAVRQIMPQDMVSRRGKSTVFDIRTAIGLGKVESVELNDITNTPPFVRSGRCLDTITEKGLGTGIFSDQEQLNAELSTELYLYEWIIEQWSLSAARIVYKKLKGLKEREIAEEFGISQSAVNQHSQATHWKGLRQMLERYENLIKWYYE</sequence>
<comment type="caution">
    <text evidence="1">The sequence shown here is derived from an EMBL/GenBank/DDBJ whole genome shotgun (WGS) entry which is preliminary data.</text>
</comment>
<organism evidence="1 2">
    <name type="scientific">Fodinibius salicampi</name>
    <dbReference type="NCBI Taxonomy" id="1920655"/>
    <lineage>
        <taxon>Bacteria</taxon>
        <taxon>Pseudomonadati</taxon>
        <taxon>Balneolota</taxon>
        <taxon>Balneolia</taxon>
        <taxon>Balneolales</taxon>
        <taxon>Balneolaceae</taxon>
        <taxon>Fodinibius</taxon>
    </lineage>
</organism>
<dbReference type="EMBL" id="JAJNDC010000004">
    <property type="protein sequence ID" value="MCW9714025.1"/>
    <property type="molecule type" value="Genomic_DNA"/>
</dbReference>
<dbReference type="InterPro" id="IPR029787">
    <property type="entry name" value="Nucleotide_cyclase"/>
</dbReference>
<name>A0ABT3Q1M9_9BACT</name>
<protein>
    <recommendedName>
        <fullName evidence="3">SatD family (SatD)</fullName>
    </recommendedName>
</protein>
<gene>
    <name evidence="1" type="ORF">LQ318_14025</name>
</gene>